<comment type="caution">
    <text evidence="1">The sequence shown here is derived from an EMBL/GenBank/DDBJ whole genome shotgun (WGS) entry which is preliminary data.</text>
</comment>
<dbReference type="Proteomes" id="UP001497527">
    <property type="component" value="Unassembled WGS sequence"/>
</dbReference>
<sequence length="89" mass="10096">MRYKGNLVSDVIISDQSLKLKDLNNIYFQNKGAVNVTIGTYTLRPEQEYRIETGNISIDTNLTISFDRTTGGTKSLYYHAIKITETICD</sequence>
<gene>
    <name evidence="1" type="ORF">T190423A01A_80012</name>
</gene>
<evidence type="ECO:0000313" key="2">
    <source>
        <dbReference type="Proteomes" id="UP001497527"/>
    </source>
</evidence>
<proteinExistence type="predicted"/>
<name>A0ABM9PFS9_9FLAO</name>
<dbReference type="EMBL" id="CAXJIO010000017">
    <property type="protein sequence ID" value="CAL2104475.1"/>
    <property type="molecule type" value="Genomic_DNA"/>
</dbReference>
<organism evidence="1 2">
    <name type="scientific">Tenacibaculum polynesiense</name>
    <dbReference type="NCBI Taxonomy" id="3137857"/>
    <lineage>
        <taxon>Bacteria</taxon>
        <taxon>Pseudomonadati</taxon>
        <taxon>Bacteroidota</taxon>
        <taxon>Flavobacteriia</taxon>
        <taxon>Flavobacteriales</taxon>
        <taxon>Flavobacteriaceae</taxon>
        <taxon>Tenacibaculum</taxon>
    </lineage>
</organism>
<reference evidence="1 2" key="1">
    <citation type="submission" date="2024-05" db="EMBL/GenBank/DDBJ databases">
        <authorList>
            <person name="Duchaud E."/>
        </authorList>
    </citation>
    <scope>NUCLEOTIDE SEQUENCE [LARGE SCALE GENOMIC DNA]</scope>
    <source>
        <strain evidence="1">Ena-SAMPLE-TAB-13-05-2024-13:56:06:370-140308</strain>
    </source>
</reference>
<protein>
    <recommendedName>
        <fullName evidence="3">Auto-transporter adhesin head GIN domain-containing protein</fullName>
    </recommendedName>
</protein>
<evidence type="ECO:0008006" key="3">
    <source>
        <dbReference type="Google" id="ProtNLM"/>
    </source>
</evidence>
<keyword evidence="2" id="KW-1185">Reference proteome</keyword>
<dbReference type="RefSeq" id="WP_348718940.1">
    <property type="nucleotide sequence ID" value="NZ_CAXJIO010000017.1"/>
</dbReference>
<evidence type="ECO:0000313" key="1">
    <source>
        <dbReference type="EMBL" id="CAL2104475.1"/>
    </source>
</evidence>
<accession>A0ABM9PFS9</accession>